<reference evidence="2" key="2">
    <citation type="journal article" date="2010" name="Genome Res.">
        <title>Population genomic sequencing of Coccidioides fungi reveals recent hybridization and transposon control.</title>
        <authorList>
            <person name="Neafsey D.E."/>
            <person name="Barker B.M."/>
            <person name="Sharpton T.J."/>
            <person name="Stajich J.E."/>
            <person name="Park D.J."/>
            <person name="Whiston E."/>
            <person name="Hung C.-Y."/>
            <person name="McMahan C."/>
            <person name="White J."/>
            <person name="Sykes S."/>
            <person name="Heiman D."/>
            <person name="Young S."/>
            <person name="Zeng Q."/>
            <person name="Abouelleil A."/>
            <person name="Aftuck L."/>
            <person name="Bessette D."/>
            <person name="Brown A."/>
            <person name="FitzGerald M."/>
            <person name="Lui A."/>
            <person name="Macdonald J.P."/>
            <person name="Priest M."/>
            <person name="Orbach M.J."/>
            <person name="Galgiani J.N."/>
            <person name="Kirkland T.N."/>
            <person name="Cole G.T."/>
            <person name="Birren B.W."/>
            <person name="Henn M.R."/>
            <person name="Taylor J.W."/>
            <person name="Rounsley S.D."/>
        </authorList>
    </citation>
    <scope>GENOME REANNOTATION</scope>
    <source>
        <strain evidence="2">RS</strain>
    </source>
</reference>
<dbReference type="Proteomes" id="UP000001261">
    <property type="component" value="Unassembled WGS sequence"/>
</dbReference>
<gene>
    <name evidence="1" type="ORF">CIMG_12541</name>
</gene>
<dbReference type="AlphaFoldDB" id="A0A0D8JYF1"/>
<dbReference type="InParanoid" id="A0A0D8JYF1"/>
<protein>
    <submittedName>
        <fullName evidence="1">Uncharacterized protein</fullName>
    </submittedName>
</protein>
<reference evidence="2" key="1">
    <citation type="journal article" date="2009" name="Genome Res.">
        <title>Comparative genomic analyses of the human fungal pathogens Coccidioides and their relatives.</title>
        <authorList>
            <person name="Sharpton T.J."/>
            <person name="Stajich J.E."/>
            <person name="Rounsley S.D."/>
            <person name="Gardner M.J."/>
            <person name="Wortman J.R."/>
            <person name="Jordar V.S."/>
            <person name="Maiti R."/>
            <person name="Kodira C.D."/>
            <person name="Neafsey D.E."/>
            <person name="Zeng Q."/>
            <person name="Hung C.-Y."/>
            <person name="McMahan C."/>
            <person name="Muszewska A."/>
            <person name="Grynberg M."/>
            <person name="Mandel M.A."/>
            <person name="Kellner E.M."/>
            <person name="Barker B.M."/>
            <person name="Galgiani J.N."/>
            <person name="Orbach M.J."/>
            <person name="Kirkland T.N."/>
            <person name="Cole G.T."/>
            <person name="Henn M.R."/>
            <person name="Birren B.W."/>
            <person name="Taylor J.W."/>
        </authorList>
    </citation>
    <scope>NUCLEOTIDE SEQUENCE [LARGE SCALE GENOMIC DNA]</scope>
    <source>
        <strain evidence="2">RS</strain>
    </source>
</reference>
<dbReference type="KEGG" id="cim:CIMG_12541"/>
<proteinExistence type="predicted"/>
<organism evidence="1 2">
    <name type="scientific">Coccidioides immitis (strain RS)</name>
    <name type="common">Valley fever fungus</name>
    <dbReference type="NCBI Taxonomy" id="246410"/>
    <lineage>
        <taxon>Eukaryota</taxon>
        <taxon>Fungi</taxon>
        <taxon>Dikarya</taxon>
        <taxon>Ascomycota</taxon>
        <taxon>Pezizomycotina</taxon>
        <taxon>Eurotiomycetes</taxon>
        <taxon>Eurotiomycetidae</taxon>
        <taxon>Onygenales</taxon>
        <taxon>Onygenaceae</taxon>
        <taxon>Coccidioides</taxon>
    </lineage>
</organism>
<dbReference type="RefSeq" id="XP_004444805.1">
    <property type="nucleotide sequence ID" value="XM_004444748.1"/>
</dbReference>
<accession>A0A0D8JYF1</accession>
<sequence>MATFMTERKCLQGISVESTDALTRYFHEAEAQKINDMSPFVLREGPDILFKHVRTEELTRSPQGEQWPTFILCSTAMSHQKANTVDRTAGRDVKPVSALCPVQIAVKPGSGTALAPRVPLERGSSRNPMFGSVAFTADCGQALPDFPIAKQDSGLQWIRLDA</sequence>
<name>A0A0D8JYF1_COCIM</name>
<dbReference type="VEuPathDB" id="FungiDB:CIMG_12541"/>
<dbReference type="GeneID" id="24164178"/>
<keyword evidence="2" id="KW-1185">Reference proteome</keyword>
<evidence type="ECO:0000313" key="2">
    <source>
        <dbReference type="Proteomes" id="UP000001261"/>
    </source>
</evidence>
<dbReference type="EMBL" id="GG704915">
    <property type="protein sequence ID" value="KJF61283.1"/>
    <property type="molecule type" value="Genomic_DNA"/>
</dbReference>
<evidence type="ECO:0000313" key="1">
    <source>
        <dbReference type="EMBL" id="KJF61283.1"/>
    </source>
</evidence>